<proteinExistence type="predicted"/>
<organism evidence="1 2">
    <name type="scientific">Planosporangium mesophilum</name>
    <dbReference type="NCBI Taxonomy" id="689768"/>
    <lineage>
        <taxon>Bacteria</taxon>
        <taxon>Bacillati</taxon>
        <taxon>Actinomycetota</taxon>
        <taxon>Actinomycetes</taxon>
        <taxon>Micromonosporales</taxon>
        <taxon>Micromonosporaceae</taxon>
        <taxon>Planosporangium</taxon>
    </lineage>
</organism>
<evidence type="ECO:0000313" key="2">
    <source>
        <dbReference type="Proteomes" id="UP000599074"/>
    </source>
</evidence>
<sequence length="61" mass="6293">MPDTRSGLLVIDAARSGAATSITPLPSMEIALAVQKRANWRPSRALGDAFITGNVSARAAA</sequence>
<keyword evidence="2" id="KW-1185">Reference proteome</keyword>
<dbReference type="AlphaFoldDB" id="A0A8J3T9J6"/>
<comment type="caution">
    <text evidence="1">The sequence shown here is derived from an EMBL/GenBank/DDBJ whole genome shotgun (WGS) entry which is preliminary data.</text>
</comment>
<name>A0A8J3T9J6_9ACTN</name>
<gene>
    <name evidence="1" type="ORF">Pme01_11530</name>
</gene>
<dbReference type="Proteomes" id="UP000599074">
    <property type="component" value="Unassembled WGS sequence"/>
</dbReference>
<dbReference type="EMBL" id="BOON01000008">
    <property type="protein sequence ID" value="GII21556.1"/>
    <property type="molecule type" value="Genomic_DNA"/>
</dbReference>
<protein>
    <submittedName>
        <fullName evidence="1">Uncharacterized protein</fullName>
    </submittedName>
</protein>
<accession>A0A8J3T9J6</accession>
<evidence type="ECO:0000313" key="1">
    <source>
        <dbReference type="EMBL" id="GII21556.1"/>
    </source>
</evidence>
<reference evidence="1" key="1">
    <citation type="submission" date="2021-01" db="EMBL/GenBank/DDBJ databases">
        <title>Whole genome shotgun sequence of Planosporangium mesophilum NBRC 109066.</title>
        <authorList>
            <person name="Komaki H."/>
            <person name="Tamura T."/>
        </authorList>
    </citation>
    <scope>NUCLEOTIDE SEQUENCE</scope>
    <source>
        <strain evidence="1">NBRC 109066</strain>
    </source>
</reference>